<keyword evidence="3" id="KW-1185">Reference proteome</keyword>
<reference evidence="3" key="1">
    <citation type="journal article" date="2010" name="Nat. Biotechnol.">
        <title>Draft genome sequence of the oilseed species Ricinus communis.</title>
        <authorList>
            <person name="Chan A.P."/>
            <person name="Crabtree J."/>
            <person name="Zhao Q."/>
            <person name="Lorenzi H."/>
            <person name="Orvis J."/>
            <person name="Puiu D."/>
            <person name="Melake-Berhan A."/>
            <person name="Jones K.M."/>
            <person name="Redman J."/>
            <person name="Chen G."/>
            <person name="Cahoon E.B."/>
            <person name="Gedil M."/>
            <person name="Stanke M."/>
            <person name="Haas B.J."/>
            <person name="Wortman J.R."/>
            <person name="Fraser-Liggett C.M."/>
            <person name="Ravel J."/>
            <person name="Rabinowicz P.D."/>
        </authorList>
    </citation>
    <scope>NUCLEOTIDE SEQUENCE [LARGE SCALE GENOMIC DNA]</scope>
    <source>
        <strain evidence="3">cv. Hale</strain>
    </source>
</reference>
<sequence length="57" mass="5954">MLEPRVVVRSDASQAPPRGIDAAPATARGMSAGGGRFGGRTEDAAFSARLGEFRHLQ</sequence>
<evidence type="ECO:0000313" key="3">
    <source>
        <dbReference type="Proteomes" id="UP000008311"/>
    </source>
</evidence>
<accession>B9TNZ6</accession>
<dbReference type="EMBL" id="EQ994025">
    <property type="protein sequence ID" value="EEF22416.1"/>
    <property type="molecule type" value="Genomic_DNA"/>
</dbReference>
<feature type="region of interest" description="Disordered" evidence="1">
    <location>
        <begin position="1"/>
        <end position="41"/>
    </location>
</feature>
<dbReference type="Proteomes" id="UP000008311">
    <property type="component" value="Unassembled WGS sequence"/>
</dbReference>
<evidence type="ECO:0000313" key="2">
    <source>
        <dbReference type="EMBL" id="EEF22416.1"/>
    </source>
</evidence>
<organism evidence="2 3">
    <name type="scientific">Ricinus communis</name>
    <name type="common">Castor bean</name>
    <dbReference type="NCBI Taxonomy" id="3988"/>
    <lineage>
        <taxon>Eukaryota</taxon>
        <taxon>Viridiplantae</taxon>
        <taxon>Streptophyta</taxon>
        <taxon>Embryophyta</taxon>
        <taxon>Tracheophyta</taxon>
        <taxon>Spermatophyta</taxon>
        <taxon>Magnoliopsida</taxon>
        <taxon>eudicotyledons</taxon>
        <taxon>Gunneridae</taxon>
        <taxon>Pentapetalae</taxon>
        <taxon>rosids</taxon>
        <taxon>fabids</taxon>
        <taxon>Malpighiales</taxon>
        <taxon>Euphorbiaceae</taxon>
        <taxon>Acalyphoideae</taxon>
        <taxon>Acalypheae</taxon>
        <taxon>Ricinus</taxon>
    </lineage>
</organism>
<protein>
    <submittedName>
        <fullName evidence="2">Uncharacterized protein</fullName>
    </submittedName>
</protein>
<feature type="non-terminal residue" evidence="2">
    <location>
        <position position="57"/>
    </location>
</feature>
<proteinExistence type="predicted"/>
<evidence type="ECO:0000256" key="1">
    <source>
        <dbReference type="SAM" id="MobiDB-lite"/>
    </source>
</evidence>
<gene>
    <name evidence="2" type="ORF">RCOM_1986280</name>
</gene>
<name>B9TNZ6_RICCO</name>
<dbReference type="AlphaFoldDB" id="B9TNZ6"/>
<dbReference type="InParanoid" id="B9TNZ6"/>